<evidence type="ECO:0000313" key="2">
    <source>
        <dbReference type="EMBL" id="RCK67374.1"/>
    </source>
</evidence>
<dbReference type="SMART" id="SM00220">
    <property type="entry name" value="S_TKc"/>
    <property type="match status" value="1"/>
</dbReference>
<dbReference type="InterPro" id="IPR008271">
    <property type="entry name" value="Ser/Thr_kinase_AS"/>
</dbReference>
<feature type="domain" description="Protein kinase" evidence="1">
    <location>
        <begin position="7"/>
        <end position="315"/>
    </location>
</feature>
<dbReference type="PANTHER" id="PTHR44167:SF24">
    <property type="entry name" value="SERINE_THREONINE-PROTEIN KINASE CHK2"/>
    <property type="match status" value="1"/>
</dbReference>
<dbReference type="GO" id="GO:0005634">
    <property type="term" value="C:nucleus"/>
    <property type="evidence" value="ECO:0007669"/>
    <property type="project" value="TreeGrafter"/>
</dbReference>
<reference evidence="2 3" key="1">
    <citation type="submission" date="2018-06" db="EMBL/GenBank/DDBJ databases">
        <title>Whole genome sequencing of Candida tropicalis (genome annotated by CSBL at Korea University).</title>
        <authorList>
            <person name="Ahn J."/>
        </authorList>
    </citation>
    <scope>NUCLEOTIDE SEQUENCE [LARGE SCALE GENOMIC DNA]</scope>
    <source>
        <strain evidence="2 3">ATCC 20962</strain>
    </source>
</reference>
<accession>A0A367YNG1</accession>
<dbReference type="OrthoDB" id="413582at2759"/>
<dbReference type="GO" id="GO:0004674">
    <property type="term" value="F:protein serine/threonine kinase activity"/>
    <property type="evidence" value="ECO:0007669"/>
    <property type="project" value="TreeGrafter"/>
</dbReference>
<comment type="caution">
    <text evidence="2">The sequence shown here is derived from an EMBL/GenBank/DDBJ whole genome shotgun (WGS) entry which is preliminary data.</text>
</comment>
<sequence>MKLSDYYIDKQLIYTSPISEIYKATDKHTNLLVCLKIMDEDFQPAPHSIFREISILKRFRSQAQQHHIIEYLTDMKFFDDVILVTTLYEYNMTNLMKTPKYCKRMSKFQDDGSIEYQLINKVTDHDIRAWLTCMAQALAFLRDNGVIHRDIKPSNIMFAAQDITKPVLGDFGICYDVNDPPLDEATEKHNDISSGIYKPPEVILDNGYDYGVDVWGVAIILTILYASDFKSVLDDKDEDGDTDVGDLALLNRIIVSFGTDDLECRMLELPDCKRRPSAELIPRCLDKLISELFVKMTEYDTKKRITANELYDALK</sequence>
<dbReference type="AlphaFoldDB" id="A0A367YNG1"/>
<dbReference type="InterPro" id="IPR011009">
    <property type="entry name" value="Kinase-like_dom_sf"/>
</dbReference>
<gene>
    <name evidence="2" type="primary">CAK1_0</name>
    <name evidence="2" type="ORF">Cantr_03063</name>
</gene>
<protein>
    <submittedName>
        <fullName evidence="2">Serine/threonine-protein kinase CAK1</fullName>
    </submittedName>
</protein>
<keyword evidence="2" id="KW-0808">Transferase</keyword>
<name>A0A367YNG1_9ASCO</name>
<dbReference type="PROSITE" id="PS00108">
    <property type="entry name" value="PROTEIN_KINASE_ST"/>
    <property type="match status" value="1"/>
</dbReference>
<dbReference type="SUPFAM" id="SSF56112">
    <property type="entry name" value="Protein kinase-like (PK-like)"/>
    <property type="match status" value="1"/>
</dbReference>
<organism evidence="2 3">
    <name type="scientific">Candida viswanathii</name>
    <dbReference type="NCBI Taxonomy" id="5486"/>
    <lineage>
        <taxon>Eukaryota</taxon>
        <taxon>Fungi</taxon>
        <taxon>Dikarya</taxon>
        <taxon>Ascomycota</taxon>
        <taxon>Saccharomycotina</taxon>
        <taxon>Pichiomycetes</taxon>
        <taxon>Debaryomycetaceae</taxon>
        <taxon>Candida/Lodderomyces clade</taxon>
        <taxon>Candida</taxon>
    </lineage>
</organism>
<dbReference type="InterPro" id="IPR000719">
    <property type="entry name" value="Prot_kinase_dom"/>
</dbReference>
<proteinExistence type="predicted"/>
<dbReference type="Gene3D" id="3.30.200.20">
    <property type="entry name" value="Phosphorylase Kinase, domain 1"/>
    <property type="match status" value="1"/>
</dbReference>
<dbReference type="PROSITE" id="PS50011">
    <property type="entry name" value="PROTEIN_KINASE_DOM"/>
    <property type="match status" value="1"/>
</dbReference>
<dbReference type="PANTHER" id="PTHR44167">
    <property type="entry name" value="OVARIAN-SPECIFIC SERINE/THREONINE-PROTEIN KINASE LOK-RELATED"/>
    <property type="match status" value="1"/>
</dbReference>
<dbReference type="GO" id="GO:0044773">
    <property type="term" value="P:mitotic DNA damage checkpoint signaling"/>
    <property type="evidence" value="ECO:0007669"/>
    <property type="project" value="TreeGrafter"/>
</dbReference>
<dbReference type="Gene3D" id="1.10.510.10">
    <property type="entry name" value="Transferase(Phosphotransferase) domain 1"/>
    <property type="match status" value="1"/>
</dbReference>
<keyword evidence="3" id="KW-1185">Reference proteome</keyword>
<evidence type="ECO:0000259" key="1">
    <source>
        <dbReference type="PROSITE" id="PS50011"/>
    </source>
</evidence>
<dbReference type="EMBL" id="QLNQ01000001">
    <property type="protein sequence ID" value="RCK67374.1"/>
    <property type="molecule type" value="Genomic_DNA"/>
</dbReference>
<dbReference type="Proteomes" id="UP000253472">
    <property type="component" value="Unassembled WGS sequence"/>
</dbReference>
<keyword evidence="2" id="KW-0418">Kinase</keyword>
<dbReference type="STRING" id="5486.A0A367YNG1"/>
<evidence type="ECO:0000313" key="3">
    <source>
        <dbReference type="Proteomes" id="UP000253472"/>
    </source>
</evidence>
<dbReference type="GO" id="GO:0005524">
    <property type="term" value="F:ATP binding"/>
    <property type="evidence" value="ECO:0007669"/>
    <property type="project" value="InterPro"/>
</dbReference>
<dbReference type="Pfam" id="PF00069">
    <property type="entry name" value="Pkinase"/>
    <property type="match status" value="1"/>
</dbReference>